<gene>
    <name evidence="2" type="ORF">G3I74_08465</name>
</gene>
<protein>
    <submittedName>
        <fullName evidence="2">DUF1302 domain-containing protein</fullName>
    </submittedName>
</protein>
<evidence type="ECO:0000313" key="2">
    <source>
        <dbReference type="EMBL" id="NDY95758.1"/>
    </source>
</evidence>
<evidence type="ECO:0000256" key="1">
    <source>
        <dbReference type="SAM" id="SignalP"/>
    </source>
</evidence>
<keyword evidence="3" id="KW-1185">Reference proteome</keyword>
<sequence>MNRQAKQNRRQSRIVRPCLLASAVALAMAANPAAAIDLSTDNVSIRLDTTISYAIGARASERDDDLVAKAFFNPLIVQAPLEQQMAATGRFSANSDDGNLNFDQWDPIFNVARVTSELSVGYRNFGAFVRGNYFYDFTLNDEEFLSEDAKDRVGERARLLDAYLYGDFDMPGGRLLSMRLGRQVVSWGESTFIPGGINAVNPVDITALRTAGAELRDAFLPLNMLWGSMDLTPNLSAEALVMFDWEAVEAEPSGTFFATNDFATEGGRYAMLNFGLVPQPVRNTDLYDPVCRQGQFGMSDTGLPPELVGLGCSAAFPRRAQDNEPSDSGQYGIALRYFAPWLNDTEFGLFYLNYHSRLPVLSGQAVTSPDITTGRVIVEYPEDINLFGLSFNTTVAGWSVGGEVSYRDNLPIQIDDVELLFAGLSPLNAAIPSEYDRFRSQLGQYAPGEFIPGYERREVSQAQVTLTKLIGPNNWINASQVAVVAEAGATHFWDLPDRSVMRFDGPGTDTGGGPSRFTGGNSRNPVTLNDGFATSFSWGYRLVVAPTYNNVFGSAWSMTPRLAFNHDVQGVTPGPGGNFIAGRKQATLGLQLNYLSQWRLDFAYTNFFGAGINNLLGDRDFVSGSISYSF</sequence>
<proteinExistence type="predicted"/>
<dbReference type="RefSeq" id="WP_164211140.1">
    <property type="nucleotide sequence ID" value="NZ_JAAGSC010000040.1"/>
</dbReference>
<dbReference type="EMBL" id="JAAGSC010000040">
    <property type="protein sequence ID" value="NDY95758.1"/>
    <property type="molecule type" value="Genomic_DNA"/>
</dbReference>
<organism evidence="2 3">
    <name type="scientific">Wenzhouxiangella limi</name>
    <dbReference type="NCBI Taxonomy" id="2707351"/>
    <lineage>
        <taxon>Bacteria</taxon>
        <taxon>Pseudomonadati</taxon>
        <taxon>Pseudomonadota</taxon>
        <taxon>Gammaproteobacteria</taxon>
        <taxon>Chromatiales</taxon>
        <taxon>Wenzhouxiangellaceae</taxon>
        <taxon>Wenzhouxiangella</taxon>
    </lineage>
</organism>
<dbReference type="AlphaFoldDB" id="A0A845UYG8"/>
<dbReference type="Pfam" id="PF06980">
    <property type="entry name" value="DUF1302"/>
    <property type="match status" value="1"/>
</dbReference>
<name>A0A845UYG8_9GAMM</name>
<comment type="caution">
    <text evidence="2">The sequence shown here is derived from an EMBL/GenBank/DDBJ whole genome shotgun (WGS) entry which is preliminary data.</text>
</comment>
<feature type="signal peptide" evidence="1">
    <location>
        <begin position="1"/>
        <end position="29"/>
    </location>
</feature>
<evidence type="ECO:0000313" key="3">
    <source>
        <dbReference type="Proteomes" id="UP000484885"/>
    </source>
</evidence>
<dbReference type="Proteomes" id="UP000484885">
    <property type="component" value="Unassembled WGS sequence"/>
</dbReference>
<feature type="chain" id="PRO_5032370376" evidence="1">
    <location>
        <begin position="30"/>
        <end position="630"/>
    </location>
</feature>
<dbReference type="InterPro" id="IPR010727">
    <property type="entry name" value="DUF1302"/>
</dbReference>
<accession>A0A845UYG8</accession>
<reference evidence="2 3" key="1">
    <citation type="submission" date="2020-02" db="EMBL/GenBank/DDBJ databases">
        <authorList>
            <person name="Zhang X.-Y."/>
        </authorList>
    </citation>
    <scope>NUCLEOTIDE SEQUENCE [LARGE SCALE GENOMIC DNA]</scope>
    <source>
        <strain evidence="2 3">C33</strain>
    </source>
</reference>
<keyword evidence="1" id="KW-0732">Signal</keyword>